<feature type="domain" description="Roadblock/LAMTOR2" evidence="2">
    <location>
        <begin position="9"/>
        <end position="102"/>
    </location>
</feature>
<dbReference type="PANTHER" id="PTHR10779">
    <property type="entry name" value="DYNEIN LIGHT CHAIN ROADBLOCK"/>
    <property type="match status" value="1"/>
</dbReference>
<protein>
    <submittedName>
        <fullName evidence="3">Uncharacterized protein AlNc14C30G2783</fullName>
    </submittedName>
</protein>
<reference evidence="3" key="2">
    <citation type="submission" date="2011-02" db="EMBL/GenBank/DDBJ databases">
        <authorList>
            <person name="MacLean D."/>
        </authorList>
    </citation>
    <scope>NUCLEOTIDE SEQUENCE</scope>
</reference>
<dbReference type="AlphaFoldDB" id="F0W7H7"/>
<dbReference type="SUPFAM" id="SSF103196">
    <property type="entry name" value="Roadblock/LC7 domain"/>
    <property type="match status" value="1"/>
</dbReference>
<evidence type="ECO:0000259" key="2">
    <source>
        <dbReference type="Pfam" id="PF03259"/>
    </source>
</evidence>
<dbReference type="HOGENOM" id="CLU_156218_0_0_1"/>
<dbReference type="InterPro" id="IPR004942">
    <property type="entry name" value="Roadblock/LAMTOR2_dom"/>
</dbReference>
<dbReference type="EMBL" id="FR824075">
    <property type="protein sequence ID" value="CCA17078.1"/>
    <property type="molecule type" value="Genomic_DNA"/>
</dbReference>
<evidence type="ECO:0000313" key="3">
    <source>
        <dbReference type="EMBL" id="CCA17078.1"/>
    </source>
</evidence>
<comment type="similarity">
    <text evidence="1">Belongs to the GAMAD family.</text>
</comment>
<proteinExistence type="inferred from homology"/>
<dbReference type="Pfam" id="PF03259">
    <property type="entry name" value="Robl_LC7"/>
    <property type="match status" value="1"/>
</dbReference>
<name>F0W7H7_9STRA</name>
<organism evidence="3">
    <name type="scientific">Albugo laibachii Nc14</name>
    <dbReference type="NCBI Taxonomy" id="890382"/>
    <lineage>
        <taxon>Eukaryota</taxon>
        <taxon>Sar</taxon>
        <taxon>Stramenopiles</taxon>
        <taxon>Oomycota</taxon>
        <taxon>Peronosporomycetes</taxon>
        <taxon>Albuginales</taxon>
        <taxon>Albuginaceae</taxon>
        <taxon>Albugo</taxon>
    </lineage>
</organism>
<accession>F0W7H7</accession>
<dbReference type="Gene3D" id="3.30.450.30">
    <property type="entry name" value="Dynein light chain 2a, cytoplasmic"/>
    <property type="match status" value="1"/>
</dbReference>
<gene>
    <name evidence="3" type="primary">AlNc14C30G2783</name>
    <name evidence="3" type="ORF">ALNC14_032210</name>
</gene>
<evidence type="ECO:0000256" key="1">
    <source>
        <dbReference type="ARBA" id="ARBA00007191"/>
    </source>
</evidence>
<sequence length="139" mass="16046">MAANIPNEIDEAIKQLKSKPGFAAYVIMSNDGIVVRYENLEYREAVMYAYHVLALYSRTRRQVAKIMGSALQENEELEWLRLKTKLHEMIIAQHLRYTLVVLQTFEDVLIYPDVNLTRGVSALEESKEKQDEKSEPKSA</sequence>
<reference evidence="3" key="1">
    <citation type="journal article" date="2011" name="PLoS Biol.">
        <title>Gene gain and loss during evolution of obligate parasitism in the white rust pathogen of Arabidopsis thaliana.</title>
        <authorList>
            <person name="Kemen E."/>
            <person name="Gardiner A."/>
            <person name="Schultz-Larsen T."/>
            <person name="Kemen A.C."/>
            <person name="Balmuth A.L."/>
            <person name="Robert-Seilaniantz A."/>
            <person name="Bailey K."/>
            <person name="Holub E."/>
            <person name="Studholme D.J."/>
            <person name="Maclean D."/>
            <person name="Jones J.D."/>
        </authorList>
    </citation>
    <scope>NUCLEOTIDE SEQUENCE</scope>
</reference>